<dbReference type="Pfam" id="PF03870">
    <property type="entry name" value="RNA_pol_Rpb8"/>
    <property type="match status" value="1"/>
</dbReference>
<comment type="subcellular location">
    <subcellularLocation>
        <location evidence="1">Nucleus</location>
    </subcellularLocation>
</comment>
<dbReference type="InterPro" id="IPR012340">
    <property type="entry name" value="NA-bd_OB-fold"/>
</dbReference>
<sequence>MSTGIVFNDTFQVRQINPEKKTFDRIDRILAQGETFEMGLLMDINCELWSVNPYDKIAFALANTLSLDGSPDDGTYNQQDGPSLLDRYEYAMHGKVYNFNHKSGQFIEVDISFGGLLMRISGDQRHLMNIQLDQNIYCLMSKIPT</sequence>
<reference evidence="5" key="1">
    <citation type="submission" date="2021-01" db="EMBL/GenBank/DDBJ databases">
        <authorList>
            <person name="Corre E."/>
            <person name="Pelletier E."/>
            <person name="Niang G."/>
            <person name="Scheremetjew M."/>
            <person name="Finn R."/>
            <person name="Kale V."/>
            <person name="Holt S."/>
            <person name="Cochrane G."/>
            <person name="Meng A."/>
            <person name="Brown T."/>
            <person name="Cohen L."/>
        </authorList>
    </citation>
    <scope>NUCLEOTIDE SEQUENCE</scope>
    <source>
        <strain evidence="5">CCMP1381</strain>
    </source>
</reference>
<evidence type="ECO:0000256" key="4">
    <source>
        <dbReference type="PIRNR" id="PIRNR000779"/>
    </source>
</evidence>
<evidence type="ECO:0000256" key="1">
    <source>
        <dbReference type="ARBA" id="ARBA00004123"/>
    </source>
</evidence>
<dbReference type="GO" id="GO:0003899">
    <property type="term" value="F:DNA-directed RNA polymerase activity"/>
    <property type="evidence" value="ECO:0007669"/>
    <property type="project" value="UniProtKB-UniRule"/>
</dbReference>
<dbReference type="GO" id="GO:0006351">
    <property type="term" value="P:DNA-templated transcription"/>
    <property type="evidence" value="ECO:0007669"/>
    <property type="project" value="UniProtKB-UniRule"/>
</dbReference>
<keyword evidence="3 4" id="KW-0539">Nucleus</keyword>
<dbReference type="PIRSF" id="PIRSF000779">
    <property type="entry name" value="RNA_pol_Rpb8"/>
    <property type="match status" value="1"/>
</dbReference>
<dbReference type="SUPFAM" id="SSF50249">
    <property type="entry name" value="Nucleic acid-binding proteins"/>
    <property type="match status" value="1"/>
</dbReference>
<evidence type="ECO:0000256" key="2">
    <source>
        <dbReference type="ARBA" id="ARBA00008912"/>
    </source>
</evidence>
<dbReference type="SMART" id="SM00658">
    <property type="entry name" value="RPOL8c"/>
    <property type="match status" value="1"/>
</dbReference>
<accession>A0A7S2GK34</accession>
<dbReference type="PANTHER" id="PTHR10917">
    <property type="entry name" value="DNA-DIRECTED RNA POLYMERASES I, II, AND III SUBUNIT RPABC3"/>
    <property type="match status" value="1"/>
</dbReference>
<dbReference type="GO" id="GO:0005736">
    <property type="term" value="C:RNA polymerase I complex"/>
    <property type="evidence" value="ECO:0007669"/>
    <property type="project" value="TreeGrafter"/>
</dbReference>
<evidence type="ECO:0000256" key="3">
    <source>
        <dbReference type="ARBA" id="ARBA00023242"/>
    </source>
</evidence>
<dbReference type="EMBL" id="HBGS01045437">
    <property type="protein sequence ID" value="CAD9457896.1"/>
    <property type="molecule type" value="Transcribed_RNA"/>
</dbReference>
<protein>
    <recommendedName>
        <fullName evidence="4">DNA-directed RNA polymerases I, II, and III subunit RPABC3</fullName>
    </recommendedName>
</protein>
<evidence type="ECO:0000313" key="5">
    <source>
        <dbReference type="EMBL" id="CAD9457896.1"/>
    </source>
</evidence>
<dbReference type="GO" id="GO:0005666">
    <property type="term" value="C:RNA polymerase III complex"/>
    <property type="evidence" value="ECO:0007669"/>
    <property type="project" value="TreeGrafter"/>
</dbReference>
<dbReference type="PANTHER" id="PTHR10917:SF0">
    <property type="entry name" value="DNA-DIRECTED RNA POLYMERASES I, II, AND III SUBUNIT RPABC3"/>
    <property type="match status" value="1"/>
</dbReference>
<comment type="similarity">
    <text evidence="2 4">Belongs to the eukaryotic RPB8 RNA polymerase subunit family.</text>
</comment>
<dbReference type="GO" id="GO:0005665">
    <property type="term" value="C:RNA polymerase II, core complex"/>
    <property type="evidence" value="ECO:0007669"/>
    <property type="project" value="UniProtKB-UniRule"/>
</dbReference>
<organism evidence="5">
    <name type="scientific">Octactis speculum</name>
    <dbReference type="NCBI Taxonomy" id="3111310"/>
    <lineage>
        <taxon>Eukaryota</taxon>
        <taxon>Sar</taxon>
        <taxon>Stramenopiles</taxon>
        <taxon>Ochrophyta</taxon>
        <taxon>Dictyochophyceae</taxon>
        <taxon>Dictyochales</taxon>
        <taxon>Dictyochaceae</taxon>
        <taxon>Octactis</taxon>
    </lineage>
</organism>
<dbReference type="AlphaFoldDB" id="A0A7S2GK34"/>
<gene>
    <name evidence="5" type="ORF">DSPE1174_LOCUS23480</name>
</gene>
<proteinExistence type="inferred from homology"/>
<dbReference type="InterPro" id="IPR005570">
    <property type="entry name" value="RPABC3"/>
</dbReference>
<dbReference type="Gene3D" id="2.40.50.140">
    <property type="entry name" value="Nucleic acid-binding proteins"/>
    <property type="match status" value="1"/>
</dbReference>
<name>A0A7S2GK34_9STRA</name>
<comment type="function">
    <text evidence="4">DNA-dependent RNA polymerase catalyzes the transcription of DNA into RNA using the four ribonucleoside triphosphates as substrates. Common component of RNA polymerases I, II and III which synthesize ribosomal RNA precursors, mRNA precursors and many functional non-coding RNAs, and small RNAs, such as 5S rRNA and tRNAs, respectively.</text>
</comment>